<protein>
    <submittedName>
        <fullName evidence="1">Uncharacterized protein</fullName>
    </submittedName>
</protein>
<dbReference type="Proteomes" id="UP001175228">
    <property type="component" value="Unassembled WGS sequence"/>
</dbReference>
<proteinExistence type="predicted"/>
<reference evidence="1" key="1">
    <citation type="submission" date="2023-06" db="EMBL/GenBank/DDBJ databases">
        <authorList>
            <consortium name="Lawrence Berkeley National Laboratory"/>
            <person name="Ahrendt S."/>
            <person name="Sahu N."/>
            <person name="Indic B."/>
            <person name="Wong-Bajracharya J."/>
            <person name="Merenyi Z."/>
            <person name="Ke H.-M."/>
            <person name="Monk M."/>
            <person name="Kocsube S."/>
            <person name="Drula E."/>
            <person name="Lipzen A."/>
            <person name="Balint B."/>
            <person name="Henrissat B."/>
            <person name="Andreopoulos B."/>
            <person name="Martin F.M."/>
            <person name="Harder C.B."/>
            <person name="Rigling D."/>
            <person name="Ford K.L."/>
            <person name="Foster G.D."/>
            <person name="Pangilinan J."/>
            <person name="Papanicolaou A."/>
            <person name="Barry K."/>
            <person name="LaButti K."/>
            <person name="Viragh M."/>
            <person name="Koriabine M."/>
            <person name="Yan M."/>
            <person name="Riley R."/>
            <person name="Champramary S."/>
            <person name="Plett K.L."/>
            <person name="Tsai I.J."/>
            <person name="Slot J."/>
            <person name="Sipos G."/>
            <person name="Plett J."/>
            <person name="Nagy L.G."/>
            <person name="Grigoriev I.V."/>
        </authorList>
    </citation>
    <scope>NUCLEOTIDE SEQUENCE</scope>
    <source>
        <strain evidence="1">HWK02</strain>
    </source>
</reference>
<evidence type="ECO:0000313" key="2">
    <source>
        <dbReference type="Proteomes" id="UP001175228"/>
    </source>
</evidence>
<comment type="caution">
    <text evidence="1">The sequence shown here is derived from an EMBL/GenBank/DDBJ whole genome shotgun (WGS) entry which is preliminary data.</text>
</comment>
<gene>
    <name evidence="1" type="ORF">EDD18DRAFT_1107444</name>
</gene>
<dbReference type="AlphaFoldDB" id="A0AA39Q0D1"/>
<name>A0AA39Q0D1_9AGAR</name>
<dbReference type="EMBL" id="JAUEPU010000022">
    <property type="protein sequence ID" value="KAK0493922.1"/>
    <property type="molecule type" value="Genomic_DNA"/>
</dbReference>
<sequence length="141" mass="16051">MGVTAFFLSDISSADVTAHPDSTTSDFKPIPNNTVIPYNGVTSTIADTDDDISKPKTTLYNIGAASHNAFHMKYDQEDYDNFIREDLATRVFIPSDDFLRVILHLPGDWRKDPSITSLIEKMKNDEQWKEFWADYVLDLNN</sequence>
<organism evidence="1 2">
    <name type="scientific">Armillaria luteobubalina</name>
    <dbReference type="NCBI Taxonomy" id="153913"/>
    <lineage>
        <taxon>Eukaryota</taxon>
        <taxon>Fungi</taxon>
        <taxon>Dikarya</taxon>
        <taxon>Basidiomycota</taxon>
        <taxon>Agaricomycotina</taxon>
        <taxon>Agaricomycetes</taxon>
        <taxon>Agaricomycetidae</taxon>
        <taxon>Agaricales</taxon>
        <taxon>Marasmiineae</taxon>
        <taxon>Physalacriaceae</taxon>
        <taxon>Armillaria</taxon>
    </lineage>
</organism>
<keyword evidence="2" id="KW-1185">Reference proteome</keyword>
<evidence type="ECO:0000313" key="1">
    <source>
        <dbReference type="EMBL" id="KAK0493922.1"/>
    </source>
</evidence>
<accession>A0AA39Q0D1</accession>